<dbReference type="Gene3D" id="1.20.58.340">
    <property type="entry name" value="Magnesium transport protein CorA, transmembrane region"/>
    <property type="match status" value="1"/>
</dbReference>
<comment type="subcellular location">
    <subcellularLocation>
        <location evidence="1">Cell membrane</location>
        <topology evidence="1">Multi-pass membrane protein</topology>
    </subcellularLocation>
</comment>
<evidence type="ECO:0000313" key="7">
    <source>
        <dbReference type="EMBL" id="KAF2718442.1"/>
    </source>
</evidence>
<dbReference type="AlphaFoldDB" id="A0A9P4Q0P9"/>
<gene>
    <name evidence="7" type="ORF">K431DRAFT_348692</name>
</gene>
<dbReference type="GO" id="GO:0000287">
    <property type="term" value="F:magnesium ion binding"/>
    <property type="evidence" value="ECO:0007669"/>
    <property type="project" value="TreeGrafter"/>
</dbReference>
<keyword evidence="8" id="KW-1185">Reference proteome</keyword>
<feature type="compositionally biased region" description="Polar residues" evidence="5">
    <location>
        <begin position="21"/>
        <end position="36"/>
    </location>
</feature>
<dbReference type="GO" id="GO:0005886">
    <property type="term" value="C:plasma membrane"/>
    <property type="evidence" value="ECO:0007669"/>
    <property type="project" value="UniProtKB-SubCell"/>
</dbReference>
<dbReference type="EMBL" id="MU003824">
    <property type="protein sequence ID" value="KAF2718442.1"/>
    <property type="molecule type" value="Genomic_DNA"/>
</dbReference>
<name>A0A9P4Q0P9_9PEZI</name>
<feature type="compositionally biased region" description="Polar residues" evidence="5">
    <location>
        <begin position="47"/>
        <end position="61"/>
    </location>
</feature>
<organism evidence="7 8">
    <name type="scientific">Polychaeton citri CBS 116435</name>
    <dbReference type="NCBI Taxonomy" id="1314669"/>
    <lineage>
        <taxon>Eukaryota</taxon>
        <taxon>Fungi</taxon>
        <taxon>Dikarya</taxon>
        <taxon>Ascomycota</taxon>
        <taxon>Pezizomycotina</taxon>
        <taxon>Dothideomycetes</taxon>
        <taxon>Dothideomycetidae</taxon>
        <taxon>Capnodiales</taxon>
        <taxon>Capnodiaceae</taxon>
        <taxon>Polychaeton</taxon>
    </lineage>
</organism>
<feature type="transmembrane region" description="Helical" evidence="6">
    <location>
        <begin position="548"/>
        <end position="569"/>
    </location>
</feature>
<feature type="region of interest" description="Disordered" evidence="5">
    <location>
        <begin position="294"/>
        <end position="342"/>
    </location>
</feature>
<dbReference type="SUPFAM" id="SSF144083">
    <property type="entry name" value="Magnesium transport protein CorA, transmembrane region"/>
    <property type="match status" value="1"/>
</dbReference>
<dbReference type="OrthoDB" id="194358at2759"/>
<comment type="caution">
    <text evidence="7">The sequence shown here is derived from an EMBL/GenBank/DDBJ whole genome shotgun (WGS) entry which is preliminary data.</text>
</comment>
<evidence type="ECO:0000256" key="2">
    <source>
        <dbReference type="ARBA" id="ARBA00022692"/>
    </source>
</evidence>
<dbReference type="Proteomes" id="UP000799441">
    <property type="component" value="Unassembled WGS sequence"/>
</dbReference>
<dbReference type="PANTHER" id="PTHR46494">
    <property type="entry name" value="CORA FAMILY METAL ION TRANSPORTER (EUROFUNG)"/>
    <property type="match status" value="1"/>
</dbReference>
<evidence type="ECO:0000256" key="6">
    <source>
        <dbReference type="SAM" id="Phobius"/>
    </source>
</evidence>
<dbReference type="InterPro" id="IPR002523">
    <property type="entry name" value="MgTranspt_CorA/ZnTranspt_ZntB"/>
</dbReference>
<dbReference type="PANTHER" id="PTHR46494:SF1">
    <property type="entry name" value="CORA FAMILY METAL ION TRANSPORTER (EUROFUNG)"/>
    <property type="match status" value="1"/>
</dbReference>
<evidence type="ECO:0000256" key="4">
    <source>
        <dbReference type="ARBA" id="ARBA00023136"/>
    </source>
</evidence>
<reference evidence="7" key="1">
    <citation type="journal article" date="2020" name="Stud. Mycol.">
        <title>101 Dothideomycetes genomes: a test case for predicting lifestyles and emergence of pathogens.</title>
        <authorList>
            <person name="Haridas S."/>
            <person name="Albert R."/>
            <person name="Binder M."/>
            <person name="Bloem J."/>
            <person name="Labutti K."/>
            <person name="Salamov A."/>
            <person name="Andreopoulos B."/>
            <person name="Baker S."/>
            <person name="Barry K."/>
            <person name="Bills G."/>
            <person name="Bluhm B."/>
            <person name="Cannon C."/>
            <person name="Castanera R."/>
            <person name="Culley D."/>
            <person name="Daum C."/>
            <person name="Ezra D."/>
            <person name="Gonzalez J."/>
            <person name="Henrissat B."/>
            <person name="Kuo A."/>
            <person name="Liang C."/>
            <person name="Lipzen A."/>
            <person name="Lutzoni F."/>
            <person name="Magnuson J."/>
            <person name="Mondo S."/>
            <person name="Nolan M."/>
            <person name="Ohm R."/>
            <person name="Pangilinan J."/>
            <person name="Park H.-J."/>
            <person name="Ramirez L."/>
            <person name="Alfaro M."/>
            <person name="Sun H."/>
            <person name="Tritt A."/>
            <person name="Yoshinaga Y."/>
            <person name="Zwiers L.-H."/>
            <person name="Turgeon B."/>
            <person name="Goodwin S."/>
            <person name="Spatafora J."/>
            <person name="Crous P."/>
            <person name="Grigoriev I."/>
        </authorList>
    </citation>
    <scope>NUCLEOTIDE SEQUENCE</scope>
    <source>
        <strain evidence="7">CBS 116435</strain>
    </source>
</reference>
<sequence>MTDNERNTSDSPDPPVVRISRASTESDPGVSHTVNGSHRYGGRRQPVLSNPRNVTPDTPSRGQRKPGTAPKYTHDGKPLDYIKKAWSWKHKVYPEGGLKWHVKWSSDCFPHGRVMIIDYISSEKVNQIKPQVNGKRHILIMAQEFETIEDLKKFYADSASRCHAALRLIHVQNAPWARSFLLKKFNIDDKSDLVGMESFARWARYETPRQRNGRPFPNGRSWRPQLDPWRCVSRTAFGLDYLKTYPSKSAADREGAERLDARVMHLNTYEDSSSPHGYDTSFQRMSVYVQRSLGQPGDISPEQGVENPYKHRRWRNGKAREDAKFDADQDHSAKDPALESQTCHEDGWDVDINELDNCNAIILFEQSASRKLEDCVIGPRGGFEARWRRLTFYLRKENVLEDSQLAAHCSNLILGDIYQALGSAWNDFLGAATDHVSILEDKIYENPADESRAPELWTNSSAWLKVDKIMWMHQDLIREMQSHLHEMSDDDPNEIDEDWLAGAPAEFDKLGHAVKEDLLQPTNNLNDLMYKSVGIRDSRQSLQLGLSMWRLSWITFIFLPLTFIVSFFGMNVDAFEYFPSIGWYFLAAVILLTLVLVLWYGVKHSLERKRQTAYQRGTYEQLFRELGQEYPALWSERGALSSVQPDSWTTKMKWQLLRRWFAPDRTIDRRLGSSIEDEADLGAWARLKWYLLKRWLPDVNMYRRLPDEENTGEDAGNGGRDSMSASRLATANAHKPSSPVIQELAKFSTPVLIADSEPSAVQTTEVYGLRPLNLNRLDLNRRRHSSEERPGSRASSGMMIEERNLSDSETDVEYDTSTGAEERRERRVSLAEVTEAIRHGARR</sequence>
<evidence type="ECO:0000256" key="3">
    <source>
        <dbReference type="ARBA" id="ARBA00022989"/>
    </source>
</evidence>
<evidence type="ECO:0000256" key="5">
    <source>
        <dbReference type="SAM" id="MobiDB-lite"/>
    </source>
</evidence>
<dbReference type="InterPro" id="IPR045863">
    <property type="entry name" value="CorA_TM1_TM2"/>
</dbReference>
<dbReference type="GO" id="GO:0015087">
    <property type="term" value="F:cobalt ion transmembrane transporter activity"/>
    <property type="evidence" value="ECO:0007669"/>
    <property type="project" value="TreeGrafter"/>
</dbReference>
<keyword evidence="4 6" id="KW-0472">Membrane</keyword>
<dbReference type="GO" id="GO:0015095">
    <property type="term" value="F:magnesium ion transmembrane transporter activity"/>
    <property type="evidence" value="ECO:0007669"/>
    <property type="project" value="TreeGrafter"/>
</dbReference>
<feature type="region of interest" description="Disordered" evidence="5">
    <location>
        <begin position="1"/>
        <end position="76"/>
    </location>
</feature>
<feature type="transmembrane region" description="Helical" evidence="6">
    <location>
        <begin position="581"/>
        <end position="602"/>
    </location>
</feature>
<feature type="compositionally biased region" description="Basic and acidic residues" evidence="5">
    <location>
        <begin position="820"/>
        <end position="829"/>
    </location>
</feature>
<dbReference type="GO" id="GO:0050897">
    <property type="term" value="F:cobalt ion binding"/>
    <property type="evidence" value="ECO:0007669"/>
    <property type="project" value="TreeGrafter"/>
</dbReference>
<evidence type="ECO:0000256" key="1">
    <source>
        <dbReference type="ARBA" id="ARBA00004651"/>
    </source>
</evidence>
<dbReference type="Pfam" id="PF01544">
    <property type="entry name" value="CorA"/>
    <property type="match status" value="1"/>
</dbReference>
<feature type="region of interest" description="Disordered" evidence="5">
    <location>
        <begin position="778"/>
        <end position="843"/>
    </location>
</feature>
<proteinExistence type="predicted"/>
<keyword evidence="3 6" id="KW-1133">Transmembrane helix</keyword>
<accession>A0A9P4Q0P9</accession>
<feature type="compositionally biased region" description="Basic and acidic residues" evidence="5">
    <location>
        <begin position="318"/>
        <end position="342"/>
    </location>
</feature>
<protein>
    <submittedName>
        <fullName evidence="7">Uncharacterized protein</fullName>
    </submittedName>
</protein>
<keyword evidence="2 6" id="KW-0812">Transmembrane</keyword>
<feature type="region of interest" description="Disordered" evidence="5">
    <location>
        <begin position="709"/>
        <end position="737"/>
    </location>
</feature>
<evidence type="ECO:0000313" key="8">
    <source>
        <dbReference type="Proteomes" id="UP000799441"/>
    </source>
</evidence>